<keyword evidence="4" id="KW-0830">Ubiquinone</keyword>
<dbReference type="HOGENOM" id="CLU_081790_1_0_9"/>
<keyword evidence="2" id="KW-0808">Transferase</keyword>
<dbReference type="KEGG" id="ccl:Clocl_1687"/>
<dbReference type="CDD" id="cd02440">
    <property type="entry name" value="AdoMet_MTases"/>
    <property type="match status" value="1"/>
</dbReference>
<dbReference type="InterPro" id="IPR029063">
    <property type="entry name" value="SAM-dependent_MTases_sf"/>
</dbReference>
<dbReference type="RefSeq" id="WP_014254893.1">
    <property type="nucleotide sequence ID" value="NC_016627.1"/>
</dbReference>
<evidence type="ECO:0000313" key="4">
    <source>
        <dbReference type="EMBL" id="AEV68304.1"/>
    </source>
</evidence>
<evidence type="ECO:0000256" key="1">
    <source>
        <dbReference type="ARBA" id="ARBA00022603"/>
    </source>
</evidence>
<accession>G8LSK0</accession>
<name>G8LSK0_ACECE</name>
<dbReference type="OrthoDB" id="9808140at2"/>
<dbReference type="PANTHER" id="PTHR43861:SF1">
    <property type="entry name" value="TRANS-ACONITATE 2-METHYLTRANSFERASE"/>
    <property type="match status" value="1"/>
</dbReference>
<reference evidence="4 5" key="2">
    <citation type="journal article" date="2012" name="Stand. Genomic Sci.">
        <title>Complete Genome Sequence of Clostridium clariflavum DSM 19732.</title>
        <authorList>
            <person name="Izquierdo J.A."/>
            <person name="Goodwin L."/>
            <person name="Davenport K.W."/>
            <person name="Teshima H."/>
            <person name="Bruce D."/>
            <person name="Detter C."/>
            <person name="Tapia R."/>
            <person name="Han S."/>
            <person name="Land M."/>
            <person name="Hauser L."/>
            <person name="Jeffries C.D."/>
            <person name="Han J."/>
            <person name="Pitluck S."/>
            <person name="Nolan M."/>
            <person name="Chen A."/>
            <person name="Huntemann M."/>
            <person name="Mavromatis K."/>
            <person name="Mikhailova N."/>
            <person name="Liolios K."/>
            <person name="Woyke T."/>
            <person name="Lynd L.R."/>
        </authorList>
    </citation>
    <scope>NUCLEOTIDE SEQUENCE [LARGE SCALE GENOMIC DNA]</scope>
    <source>
        <strain evidence="5">DSM 19732 / NBRC 101661 / EBR45</strain>
    </source>
</reference>
<dbReference type="Pfam" id="PF13649">
    <property type="entry name" value="Methyltransf_25"/>
    <property type="match status" value="1"/>
</dbReference>
<proteinExistence type="predicted"/>
<feature type="domain" description="Methyltransferase" evidence="3">
    <location>
        <begin position="46"/>
        <end position="140"/>
    </location>
</feature>
<keyword evidence="1 4" id="KW-0489">Methyltransferase</keyword>
<gene>
    <name evidence="4" type="ordered locus">Clocl_1687</name>
</gene>
<reference evidence="5" key="1">
    <citation type="submission" date="2011-12" db="EMBL/GenBank/DDBJ databases">
        <title>Complete sequence of Clostridium clariflavum DSM 19732.</title>
        <authorList>
            <consortium name="US DOE Joint Genome Institute"/>
            <person name="Lucas S."/>
            <person name="Han J."/>
            <person name="Lapidus A."/>
            <person name="Cheng J.-F."/>
            <person name="Goodwin L."/>
            <person name="Pitluck S."/>
            <person name="Peters L."/>
            <person name="Teshima H."/>
            <person name="Detter J.C."/>
            <person name="Han C."/>
            <person name="Tapia R."/>
            <person name="Land M."/>
            <person name="Hauser L."/>
            <person name="Kyrpides N."/>
            <person name="Ivanova N."/>
            <person name="Pagani I."/>
            <person name="Kitzmiller T."/>
            <person name="Lynd L."/>
            <person name="Izquierdo J."/>
            <person name="Woyke T."/>
        </authorList>
    </citation>
    <scope>NUCLEOTIDE SEQUENCE [LARGE SCALE GENOMIC DNA]</scope>
    <source>
        <strain evidence="5">DSM 19732 / NBRC 101661 / EBR45</strain>
    </source>
</reference>
<evidence type="ECO:0000259" key="3">
    <source>
        <dbReference type="Pfam" id="PF13649"/>
    </source>
</evidence>
<dbReference type="InterPro" id="IPR041698">
    <property type="entry name" value="Methyltransf_25"/>
</dbReference>
<dbReference type="Gene3D" id="3.40.50.150">
    <property type="entry name" value="Vaccinia Virus protein VP39"/>
    <property type="match status" value="1"/>
</dbReference>
<evidence type="ECO:0000256" key="2">
    <source>
        <dbReference type="ARBA" id="ARBA00022679"/>
    </source>
</evidence>
<dbReference type="Proteomes" id="UP000005435">
    <property type="component" value="Chromosome"/>
</dbReference>
<dbReference type="STRING" id="720554.Clocl_1687"/>
<dbReference type="GO" id="GO:0008168">
    <property type="term" value="F:methyltransferase activity"/>
    <property type="evidence" value="ECO:0007669"/>
    <property type="project" value="UniProtKB-KW"/>
</dbReference>
<dbReference type="PANTHER" id="PTHR43861">
    <property type="entry name" value="TRANS-ACONITATE 2-METHYLTRANSFERASE-RELATED"/>
    <property type="match status" value="1"/>
</dbReference>
<keyword evidence="5" id="KW-1185">Reference proteome</keyword>
<dbReference type="EMBL" id="CP003065">
    <property type="protein sequence ID" value="AEV68304.1"/>
    <property type="molecule type" value="Genomic_DNA"/>
</dbReference>
<dbReference type="AlphaFoldDB" id="G8LSK0"/>
<dbReference type="eggNOG" id="COG2226">
    <property type="taxonomic scope" value="Bacteria"/>
</dbReference>
<organism evidence="4 5">
    <name type="scientific">Acetivibrio clariflavus (strain DSM 19732 / NBRC 101661 / EBR45)</name>
    <name type="common">Clostridium clariflavum</name>
    <dbReference type="NCBI Taxonomy" id="720554"/>
    <lineage>
        <taxon>Bacteria</taxon>
        <taxon>Bacillati</taxon>
        <taxon>Bacillota</taxon>
        <taxon>Clostridia</taxon>
        <taxon>Eubacteriales</taxon>
        <taxon>Oscillospiraceae</taxon>
        <taxon>Acetivibrio</taxon>
    </lineage>
</organism>
<dbReference type="GO" id="GO:0032259">
    <property type="term" value="P:methylation"/>
    <property type="evidence" value="ECO:0007669"/>
    <property type="project" value="UniProtKB-KW"/>
</dbReference>
<sequence length="223" mass="26512">MTIEEQFNLIAKEYDCNRRKFIPCFDDYYENTTKLIISNINTPRRVLDLGAGTGLLTYYWYKECQSAEYVLVDIADEMLEISRKRFAGIDRIQHRILDYTKELPEGDFDAIISALSIHHLEDMQKEELFRNIYNKLPKGGVFVNYDQFCAGAANMNKWFNSYWENQLYNSGLTERDIELWKERRKLDRECSVETEIEMLYRCNFSEVKCLYSYHKFSVIAAIK</sequence>
<dbReference type="SUPFAM" id="SSF53335">
    <property type="entry name" value="S-adenosyl-L-methionine-dependent methyltransferases"/>
    <property type="match status" value="1"/>
</dbReference>
<protein>
    <submittedName>
        <fullName evidence="4">Methylase involved in ubiquinone/menaquinone biosynthesis</fullName>
    </submittedName>
</protein>
<evidence type="ECO:0000313" key="5">
    <source>
        <dbReference type="Proteomes" id="UP000005435"/>
    </source>
</evidence>